<evidence type="ECO:0000313" key="3">
    <source>
        <dbReference type="EMBL" id="GGA58496.1"/>
    </source>
</evidence>
<dbReference type="Pfam" id="PF04480">
    <property type="entry name" value="DUF559"/>
    <property type="match status" value="1"/>
</dbReference>
<dbReference type="Gene3D" id="3.40.960.10">
    <property type="entry name" value="VSR Endonuclease"/>
    <property type="match status" value="1"/>
</dbReference>
<evidence type="ECO:0000259" key="2">
    <source>
        <dbReference type="Pfam" id="PF04480"/>
    </source>
</evidence>
<dbReference type="Proteomes" id="UP000618591">
    <property type="component" value="Unassembled WGS sequence"/>
</dbReference>
<gene>
    <name evidence="3" type="ORF">GCM10011395_31000</name>
</gene>
<organism evidence="3 4">
    <name type="scientific">Sphingomonas psychrolutea</name>
    <dbReference type="NCBI Taxonomy" id="1259676"/>
    <lineage>
        <taxon>Bacteria</taxon>
        <taxon>Pseudomonadati</taxon>
        <taxon>Pseudomonadota</taxon>
        <taxon>Alphaproteobacteria</taxon>
        <taxon>Sphingomonadales</taxon>
        <taxon>Sphingomonadaceae</taxon>
        <taxon>Sphingomonas</taxon>
    </lineage>
</organism>
<comment type="caution">
    <text evidence="3">The sequence shown here is derived from an EMBL/GenBank/DDBJ whole genome shotgun (WGS) entry which is preliminary data.</text>
</comment>
<name>A0ABQ1H5Z7_9SPHN</name>
<dbReference type="InterPro" id="IPR007569">
    <property type="entry name" value="DUF559"/>
</dbReference>
<protein>
    <recommendedName>
        <fullName evidence="2">DUF559 domain-containing protein</fullName>
    </recommendedName>
</protein>
<evidence type="ECO:0000256" key="1">
    <source>
        <dbReference type="SAM" id="MobiDB-lite"/>
    </source>
</evidence>
<feature type="domain" description="DUF559" evidence="2">
    <location>
        <begin position="22"/>
        <end position="126"/>
    </location>
</feature>
<dbReference type="EMBL" id="BMDW01000023">
    <property type="protein sequence ID" value="GGA58496.1"/>
    <property type="molecule type" value="Genomic_DNA"/>
</dbReference>
<evidence type="ECO:0000313" key="4">
    <source>
        <dbReference type="Proteomes" id="UP000618591"/>
    </source>
</evidence>
<dbReference type="CDD" id="cd01038">
    <property type="entry name" value="Endonuclease_DUF559"/>
    <property type="match status" value="1"/>
</dbReference>
<feature type="region of interest" description="Disordered" evidence="1">
    <location>
        <begin position="135"/>
        <end position="156"/>
    </location>
</feature>
<dbReference type="PANTHER" id="PTHR38590:SF1">
    <property type="entry name" value="BLL0828 PROTEIN"/>
    <property type="match status" value="1"/>
</dbReference>
<dbReference type="PANTHER" id="PTHR38590">
    <property type="entry name" value="BLL0828 PROTEIN"/>
    <property type="match status" value="1"/>
</dbReference>
<sequence length="156" mass="17495">MVPLPVPGRNKKMLTAPGETVRRARKQRREMSLPEIILWRVLRQRPGGLKFRKQHPAGFYVLDFFCAEVKLAIEIDGEVHARGDQPAFDQRRDAQLALYGIATLRIPASDALRNLDAVVIHIIEAVRARLPLHHLPEEANGPPPPAGEELKGRPCP</sequence>
<reference evidence="4" key="1">
    <citation type="journal article" date="2019" name="Int. J. Syst. Evol. Microbiol.">
        <title>The Global Catalogue of Microorganisms (GCM) 10K type strain sequencing project: providing services to taxonomists for standard genome sequencing and annotation.</title>
        <authorList>
            <consortium name="The Broad Institute Genomics Platform"/>
            <consortium name="The Broad Institute Genome Sequencing Center for Infectious Disease"/>
            <person name="Wu L."/>
            <person name="Ma J."/>
        </authorList>
    </citation>
    <scope>NUCLEOTIDE SEQUENCE [LARGE SCALE GENOMIC DNA]</scope>
    <source>
        <strain evidence="4">CGMCC 1.10106</strain>
    </source>
</reference>
<dbReference type="InterPro" id="IPR011335">
    <property type="entry name" value="Restrct_endonuc-II-like"/>
</dbReference>
<keyword evidence="4" id="KW-1185">Reference proteome</keyword>
<proteinExistence type="predicted"/>
<dbReference type="SUPFAM" id="SSF52980">
    <property type="entry name" value="Restriction endonuclease-like"/>
    <property type="match status" value="1"/>
</dbReference>
<dbReference type="InterPro" id="IPR047216">
    <property type="entry name" value="Endonuclease_DUF559_bact"/>
</dbReference>
<accession>A0ABQ1H5Z7</accession>